<dbReference type="AlphaFoldDB" id="A0AAW0T6K9"/>
<dbReference type="InterPro" id="IPR013106">
    <property type="entry name" value="Ig_V-set"/>
</dbReference>
<dbReference type="CDD" id="cd00096">
    <property type="entry name" value="Ig"/>
    <property type="match status" value="1"/>
</dbReference>
<dbReference type="PANTHER" id="PTHR12231">
    <property type="entry name" value="CTX-RELATED TYPE I TRANSMEMBRANE PROTEIN"/>
    <property type="match status" value="1"/>
</dbReference>
<evidence type="ECO:0000259" key="10">
    <source>
        <dbReference type="PROSITE" id="PS50835"/>
    </source>
</evidence>
<evidence type="ECO:0000256" key="5">
    <source>
        <dbReference type="ARBA" id="ARBA00023136"/>
    </source>
</evidence>
<accession>A0AAW0T6K9</accession>
<keyword evidence="12" id="KW-1185">Reference proteome</keyword>
<dbReference type="EMBL" id="JARAKH010000038">
    <property type="protein sequence ID" value="KAK8382943.1"/>
    <property type="molecule type" value="Genomic_DNA"/>
</dbReference>
<dbReference type="SMART" id="SM00408">
    <property type="entry name" value="IGc2"/>
    <property type="match status" value="3"/>
</dbReference>
<evidence type="ECO:0000256" key="9">
    <source>
        <dbReference type="SAM" id="MobiDB-lite"/>
    </source>
</evidence>
<keyword evidence="8" id="KW-0393">Immunoglobulin domain</keyword>
<dbReference type="InterPro" id="IPR013098">
    <property type="entry name" value="Ig_I-set"/>
</dbReference>
<evidence type="ECO:0000313" key="12">
    <source>
        <dbReference type="Proteomes" id="UP001487740"/>
    </source>
</evidence>
<keyword evidence="4" id="KW-0677">Repeat</keyword>
<dbReference type="FunFam" id="2.60.40.10:FF:000328">
    <property type="entry name" value="CLUMA_CG000981, isoform A"/>
    <property type="match status" value="1"/>
</dbReference>
<evidence type="ECO:0000313" key="11">
    <source>
        <dbReference type="EMBL" id="KAK8382943.1"/>
    </source>
</evidence>
<comment type="caution">
    <text evidence="11">The sequence shown here is derived from an EMBL/GenBank/DDBJ whole genome shotgun (WGS) entry which is preliminary data.</text>
</comment>
<dbReference type="Pfam" id="PF13927">
    <property type="entry name" value="Ig_3"/>
    <property type="match status" value="1"/>
</dbReference>
<evidence type="ECO:0000256" key="4">
    <source>
        <dbReference type="ARBA" id="ARBA00022737"/>
    </source>
</evidence>
<dbReference type="SUPFAM" id="SSF48726">
    <property type="entry name" value="Immunoglobulin"/>
    <property type="match status" value="3"/>
</dbReference>
<name>A0AAW0T6K9_SCYPA</name>
<dbReference type="SMART" id="SM00409">
    <property type="entry name" value="IG"/>
    <property type="match status" value="3"/>
</dbReference>
<dbReference type="InterPro" id="IPR051170">
    <property type="entry name" value="Neural/epithelial_adhesion"/>
</dbReference>
<keyword evidence="3" id="KW-0732">Signal</keyword>
<dbReference type="InterPro" id="IPR013783">
    <property type="entry name" value="Ig-like_fold"/>
</dbReference>
<feature type="domain" description="Ig-like" evidence="10">
    <location>
        <begin position="33"/>
        <end position="115"/>
    </location>
</feature>
<dbReference type="InterPro" id="IPR036179">
    <property type="entry name" value="Ig-like_dom_sf"/>
</dbReference>
<sequence>MRGGGGKTKERKQEGNTQGRRRRRRDLDAAWAKSASLSCRVQNLTLYKVAWFHMDRKMLLTLDKMVVTRIPRFSVTQDDPNTWTLHIDAVTRDDRGQYMCQVNTEPMVTQSGYLDVVVPPEIVDDLSSGSSVVVQENGNVTLTCHAEGNPKPRISWVREDQRAITISKRSKVVKHEEPTLRLQKVSRRDMGAYLCIASNGVPPSVSKRIELKVQFSPIVLLPNQLMSAPLGSSVWLECKTEAYPRAVTFWKHNHTMVMSTNKYKLEELHHDDYTTTVRLTIKELEKEDFGKYLCYSRNSFGENDGTVELHELTRPQTTTNRKKPPINPEHVNSIEQYPKSGHGGRSQNQVIFQPRGERRGDGAWEEGESRAGTTYGPGRRRGRRCGRRWRRRHRTASDQPARARLLREEHHLKHDAREYRDLQMSSDLPLPPARLPGVPDAPPGRQMKDLAPCYPQDENPTQG</sequence>
<proteinExistence type="predicted"/>
<dbReference type="GO" id="GO:0043005">
    <property type="term" value="C:neuron projection"/>
    <property type="evidence" value="ECO:0007669"/>
    <property type="project" value="TreeGrafter"/>
</dbReference>
<feature type="domain" description="Ig-like" evidence="10">
    <location>
        <begin position="120"/>
        <end position="206"/>
    </location>
</feature>
<organism evidence="11 12">
    <name type="scientific">Scylla paramamosain</name>
    <name type="common">Mud crab</name>
    <dbReference type="NCBI Taxonomy" id="85552"/>
    <lineage>
        <taxon>Eukaryota</taxon>
        <taxon>Metazoa</taxon>
        <taxon>Ecdysozoa</taxon>
        <taxon>Arthropoda</taxon>
        <taxon>Crustacea</taxon>
        <taxon>Multicrustacea</taxon>
        <taxon>Malacostraca</taxon>
        <taxon>Eumalacostraca</taxon>
        <taxon>Eucarida</taxon>
        <taxon>Decapoda</taxon>
        <taxon>Pleocyemata</taxon>
        <taxon>Brachyura</taxon>
        <taxon>Eubrachyura</taxon>
        <taxon>Portunoidea</taxon>
        <taxon>Portunidae</taxon>
        <taxon>Portuninae</taxon>
        <taxon>Scylla</taxon>
    </lineage>
</organism>
<evidence type="ECO:0000256" key="8">
    <source>
        <dbReference type="ARBA" id="ARBA00023319"/>
    </source>
</evidence>
<reference evidence="11 12" key="1">
    <citation type="submission" date="2023-03" db="EMBL/GenBank/DDBJ databases">
        <title>High-quality genome of Scylla paramamosain provides insights in environmental adaptation.</title>
        <authorList>
            <person name="Zhang L."/>
        </authorList>
    </citation>
    <scope>NUCLEOTIDE SEQUENCE [LARGE SCALE GENOMIC DNA]</scope>
    <source>
        <strain evidence="11">LZ_2023a</strain>
        <tissue evidence="11">Muscle</tissue>
    </source>
</reference>
<dbReference type="InterPro" id="IPR003598">
    <property type="entry name" value="Ig_sub2"/>
</dbReference>
<gene>
    <name evidence="11" type="ORF">O3P69_011478</name>
</gene>
<evidence type="ECO:0000256" key="3">
    <source>
        <dbReference type="ARBA" id="ARBA00022729"/>
    </source>
</evidence>
<dbReference type="Pfam" id="PF07679">
    <property type="entry name" value="I-set"/>
    <property type="match status" value="2"/>
</dbReference>
<dbReference type="PANTHER" id="PTHR12231:SF247">
    <property type="entry name" value="DPR-INTERACTING PROTEIN DELTA, ISOFORM D"/>
    <property type="match status" value="1"/>
</dbReference>
<evidence type="ECO:0000256" key="2">
    <source>
        <dbReference type="ARBA" id="ARBA00022475"/>
    </source>
</evidence>
<dbReference type="Proteomes" id="UP001487740">
    <property type="component" value="Unassembled WGS sequence"/>
</dbReference>
<evidence type="ECO:0000256" key="1">
    <source>
        <dbReference type="ARBA" id="ARBA00004236"/>
    </source>
</evidence>
<dbReference type="InterPro" id="IPR007110">
    <property type="entry name" value="Ig-like_dom"/>
</dbReference>
<keyword evidence="5" id="KW-0472">Membrane</keyword>
<dbReference type="GO" id="GO:0005886">
    <property type="term" value="C:plasma membrane"/>
    <property type="evidence" value="ECO:0007669"/>
    <property type="project" value="UniProtKB-SubCell"/>
</dbReference>
<evidence type="ECO:0000256" key="6">
    <source>
        <dbReference type="ARBA" id="ARBA00023157"/>
    </source>
</evidence>
<feature type="region of interest" description="Disordered" evidence="9">
    <location>
        <begin position="1"/>
        <end position="26"/>
    </location>
</feature>
<feature type="domain" description="Ig-like" evidence="10">
    <location>
        <begin position="217"/>
        <end position="313"/>
    </location>
</feature>
<feature type="compositionally biased region" description="Basic residues" evidence="9">
    <location>
        <begin position="378"/>
        <end position="394"/>
    </location>
</feature>
<feature type="region of interest" description="Disordered" evidence="9">
    <location>
        <begin position="337"/>
        <end position="402"/>
    </location>
</feature>
<evidence type="ECO:0000256" key="7">
    <source>
        <dbReference type="ARBA" id="ARBA00023180"/>
    </source>
</evidence>
<keyword evidence="6" id="KW-1015">Disulfide bond</keyword>
<keyword evidence="7" id="KW-0325">Glycoprotein</keyword>
<dbReference type="Gene3D" id="2.60.40.10">
    <property type="entry name" value="Immunoglobulins"/>
    <property type="match status" value="3"/>
</dbReference>
<dbReference type="PROSITE" id="PS50835">
    <property type="entry name" value="IG_LIKE"/>
    <property type="match status" value="3"/>
</dbReference>
<feature type="region of interest" description="Disordered" evidence="9">
    <location>
        <begin position="417"/>
        <end position="463"/>
    </location>
</feature>
<keyword evidence="2" id="KW-1003">Cell membrane</keyword>
<dbReference type="InterPro" id="IPR003599">
    <property type="entry name" value="Ig_sub"/>
</dbReference>
<feature type="compositionally biased region" description="Pro residues" evidence="9">
    <location>
        <begin position="429"/>
        <end position="442"/>
    </location>
</feature>
<protein>
    <recommendedName>
        <fullName evidence="10">Ig-like domain-containing protein</fullName>
    </recommendedName>
</protein>
<comment type="subcellular location">
    <subcellularLocation>
        <location evidence="1">Cell membrane</location>
    </subcellularLocation>
</comment>
<dbReference type="SMART" id="SM00406">
    <property type="entry name" value="IGv"/>
    <property type="match status" value="2"/>
</dbReference>